<keyword evidence="1" id="KW-1133">Transmembrane helix</keyword>
<protein>
    <recommendedName>
        <fullName evidence="4">Solute-binding protein family 3/N-terminal domain-containing protein</fullName>
    </recommendedName>
</protein>
<name>A0A803M2J0_CHEQI</name>
<evidence type="ECO:0000313" key="2">
    <source>
        <dbReference type="EnsemblPlants" id="AUR62022438-RA:cds"/>
    </source>
</evidence>
<dbReference type="EnsemblPlants" id="AUR62022438-RA">
    <property type="protein sequence ID" value="AUR62022438-RA:cds"/>
    <property type="gene ID" value="AUR62022438"/>
</dbReference>
<evidence type="ECO:0000313" key="3">
    <source>
        <dbReference type="Proteomes" id="UP000596660"/>
    </source>
</evidence>
<reference evidence="2" key="2">
    <citation type="submission" date="2021-03" db="UniProtKB">
        <authorList>
            <consortium name="EnsemblPlants"/>
        </authorList>
    </citation>
    <scope>IDENTIFICATION</scope>
</reference>
<feature type="transmembrane region" description="Helical" evidence="1">
    <location>
        <begin position="94"/>
        <end position="118"/>
    </location>
</feature>
<proteinExistence type="predicted"/>
<accession>A0A803M2J0</accession>
<keyword evidence="1" id="KW-0812">Transmembrane</keyword>
<sequence>MTDMLAKGTENGGVDAIVADSPNLKLPLDKGCNALTMAFRKESTLTNEFSKGVLRVIDNGDLERIQERTIGNFDACENDPYNSGSNPRLDNDSLWILIAGGVGVFILMVIIILLYCGFRYNTTRKKRAITYPCYLLPCC</sequence>
<dbReference type="AlphaFoldDB" id="A0A803M2J0"/>
<reference evidence="2" key="1">
    <citation type="journal article" date="2017" name="Nature">
        <title>The genome of Chenopodium quinoa.</title>
        <authorList>
            <person name="Jarvis D.E."/>
            <person name="Ho Y.S."/>
            <person name="Lightfoot D.J."/>
            <person name="Schmoeckel S.M."/>
            <person name="Li B."/>
            <person name="Borm T.J.A."/>
            <person name="Ohyanagi H."/>
            <person name="Mineta K."/>
            <person name="Michell C.T."/>
            <person name="Saber N."/>
            <person name="Kharbatia N.M."/>
            <person name="Rupper R.R."/>
            <person name="Sharp A.R."/>
            <person name="Dally N."/>
            <person name="Boughton B.A."/>
            <person name="Woo Y.H."/>
            <person name="Gao G."/>
            <person name="Schijlen E.G.W.M."/>
            <person name="Guo X."/>
            <person name="Momin A.A."/>
            <person name="Negrao S."/>
            <person name="Al-Babili S."/>
            <person name="Gehring C."/>
            <person name="Roessner U."/>
            <person name="Jung C."/>
            <person name="Murphy K."/>
            <person name="Arold S.T."/>
            <person name="Gojobori T."/>
            <person name="van der Linden C.G."/>
            <person name="van Loo E.N."/>
            <person name="Jellen E.N."/>
            <person name="Maughan P.J."/>
            <person name="Tester M."/>
        </authorList>
    </citation>
    <scope>NUCLEOTIDE SEQUENCE [LARGE SCALE GENOMIC DNA]</scope>
    <source>
        <strain evidence="2">cv. PI 614886</strain>
    </source>
</reference>
<evidence type="ECO:0000256" key="1">
    <source>
        <dbReference type="SAM" id="Phobius"/>
    </source>
</evidence>
<dbReference type="Gramene" id="AUR62022438-RA">
    <property type="protein sequence ID" value="AUR62022438-RA:cds"/>
    <property type="gene ID" value="AUR62022438"/>
</dbReference>
<keyword evidence="3" id="KW-1185">Reference proteome</keyword>
<dbReference type="SUPFAM" id="SSF53850">
    <property type="entry name" value="Periplasmic binding protein-like II"/>
    <property type="match status" value="1"/>
</dbReference>
<keyword evidence="1" id="KW-0472">Membrane</keyword>
<dbReference type="Proteomes" id="UP000596660">
    <property type="component" value="Unplaced"/>
</dbReference>
<evidence type="ECO:0008006" key="4">
    <source>
        <dbReference type="Google" id="ProtNLM"/>
    </source>
</evidence>
<organism evidence="2 3">
    <name type="scientific">Chenopodium quinoa</name>
    <name type="common">Quinoa</name>
    <dbReference type="NCBI Taxonomy" id="63459"/>
    <lineage>
        <taxon>Eukaryota</taxon>
        <taxon>Viridiplantae</taxon>
        <taxon>Streptophyta</taxon>
        <taxon>Embryophyta</taxon>
        <taxon>Tracheophyta</taxon>
        <taxon>Spermatophyta</taxon>
        <taxon>Magnoliopsida</taxon>
        <taxon>eudicotyledons</taxon>
        <taxon>Gunneridae</taxon>
        <taxon>Pentapetalae</taxon>
        <taxon>Caryophyllales</taxon>
        <taxon>Chenopodiaceae</taxon>
        <taxon>Chenopodioideae</taxon>
        <taxon>Atripliceae</taxon>
        <taxon>Chenopodium</taxon>
    </lineage>
</organism>